<gene>
    <name evidence="3" type="primary">stcD</name>
    <name evidence="12" type="ORF">AAB27_03105</name>
    <name evidence="17" type="ORF">AU613_06490</name>
    <name evidence="13" type="ORF">AVC05_06420</name>
    <name evidence="11" type="ORF">B1P38_10470</name>
    <name evidence="9" type="ORF">CE70_08430</name>
    <name evidence="14" type="ORF">CFF59_04225</name>
    <name evidence="16" type="ORF">DD95_00125</name>
    <name evidence="5" type="ORF">DPF41_02080</name>
    <name evidence="6" type="ORF">DPS76_07585</name>
    <name evidence="18" type="ORF">DRM14_12665</name>
    <name evidence="7" type="ORF">DU071_06585</name>
    <name evidence="10" type="ORF">E0935_06210</name>
    <name evidence="8" type="ORF">EER35_16080</name>
    <name evidence="15" type="ORF">GB466_13570</name>
    <name evidence="4" type="ORF">SE14_02358</name>
</gene>
<evidence type="ECO:0000313" key="8">
    <source>
        <dbReference type="EMBL" id="EBZ6922476.1"/>
    </source>
</evidence>
<dbReference type="EMBL" id="CP011428">
    <property type="protein sequence ID" value="AKH07848.1"/>
    <property type="molecule type" value="Genomic_DNA"/>
</dbReference>
<dbReference type="eggNOG" id="COG3539">
    <property type="taxonomic scope" value="Bacteria"/>
</dbReference>
<dbReference type="Proteomes" id="UP000885258">
    <property type="component" value="Unassembled WGS sequence"/>
</dbReference>
<dbReference type="Proteomes" id="UP000338496">
    <property type="component" value="Unassembled WGS sequence"/>
</dbReference>
<evidence type="ECO:0000313" key="18">
    <source>
        <dbReference type="EMBL" id="MLP86166.1"/>
    </source>
</evidence>
<dbReference type="Proteomes" id="UP000839581">
    <property type="component" value="Unassembled WGS sequence"/>
</dbReference>
<evidence type="ECO:0000313" key="19">
    <source>
        <dbReference type="Proteomes" id="UP000034636"/>
    </source>
</evidence>
<dbReference type="EMBL" id="AAHIPE010000006">
    <property type="protein sequence ID" value="EBW5462310.1"/>
    <property type="molecule type" value="Genomic_DNA"/>
</dbReference>
<evidence type="ECO:0000259" key="2">
    <source>
        <dbReference type="Pfam" id="PF00419"/>
    </source>
</evidence>
<dbReference type="InterPro" id="IPR036937">
    <property type="entry name" value="Adhesion_dom_fimbrial_sf"/>
</dbReference>
<feature type="domain" description="Fimbrial-type adhesion" evidence="2">
    <location>
        <begin position="183"/>
        <end position="335"/>
    </location>
</feature>
<dbReference type="NCBIfam" id="NF011788">
    <property type="entry name" value="PRK15252.1"/>
    <property type="match status" value="1"/>
</dbReference>
<organism evidence="3">
    <name type="scientific">Salmonella typhimurium</name>
    <dbReference type="NCBI Taxonomy" id="90371"/>
    <lineage>
        <taxon>Bacteria</taxon>
        <taxon>Pseudomonadati</taxon>
        <taxon>Pseudomonadota</taxon>
        <taxon>Gammaproteobacteria</taxon>
        <taxon>Enterobacterales</taxon>
        <taxon>Enterobacteriaceae</taxon>
        <taxon>Salmonella</taxon>
    </lineage>
</organism>
<dbReference type="GO" id="GO:0007155">
    <property type="term" value="P:cell adhesion"/>
    <property type="evidence" value="ECO:0007669"/>
    <property type="project" value="InterPro"/>
</dbReference>
<dbReference type="EMBL" id="AAHRYM010000021">
    <property type="protein sequence ID" value="EBZ6922476.1"/>
    <property type="molecule type" value="Genomic_DNA"/>
</dbReference>
<dbReference type="EMBL" id="KJ099162">
    <property type="protein sequence ID" value="AIH11217.1"/>
    <property type="molecule type" value="Genomic_DNA"/>
</dbReference>
<reference evidence="4 19" key="3">
    <citation type="journal article" date="2015" name="Genome Announc.">
        <title>Complete Genome Sequencing of a Multidrug-Resistant and Human-Invasive Salmonella enterica Serovar Typhimurium Strain of the Emerging Sequence Type 213 Genotype.</title>
        <authorList>
            <person name="Calva E."/>
            <person name="Silva C."/>
            <person name="Zaidi M.B."/>
            <person name="Sanchez-Flores A."/>
            <person name="Estrada K."/>
            <person name="Silva G.G."/>
            <person name="Soto-Jimenez L.M."/>
            <person name="Wiesner M."/>
            <person name="Fernandez-Mora M."/>
            <person name="Edwards R.A."/>
            <person name="Vinuesa P."/>
        </authorList>
    </citation>
    <scope>NUCLEOTIDE SEQUENCE [LARGE SCALE GENOMIC DNA]</scope>
    <source>
        <strain evidence="4 19">YU39</strain>
    </source>
</reference>
<dbReference type="Proteomes" id="UP000839616">
    <property type="component" value="Unassembled WGS sequence"/>
</dbReference>
<evidence type="ECO:0000313" key="14">
    <source>
        <dbReference type="EMBL" id="EDI6664473.1"/>
    </source>
</evidence>
<evidence type="ECO:0000313" key="9">
    <source>
        <dbReference type="EMBL" id="ECE0295216.1"/>
    </source>
</evidence>
<dbReference type="EMBL" id="AAKRET010000009">
    <property type="protein sequence ID" value="ECU8354009.1"/>
    <property type="molecule type" value="Genomic_DNA"/>
</dbReference>
<evidence type="ECO:0000313" key="3">
    <source>
        <dbReference type="EMBL" id="AIH11217.1"/>
    </source>
</evidence>
<dbReference type="Gene3D" id="2.60.40.1090">
    <property type="entry name" value="Fimbrial-type adhesion domain"/>
    <property type="match status" value="1"/>
</dbReference>
<evidence type="ECO:0000313" key="5">
    <source>
        <dbReference type="EMBL" id="EBW3626904.1"/>
    </source>
</evidence>
<dbReference type="Proteomes" id="UP000839908">
    <property type="component" value="Unassembled WGS sequence"/>
</dbReference>
<dbReference type="EMBL" id="JYVU01000001">
    <property type="protein sequence ID" value="KTZ15832.1"/>
    <property type="molecule type" value="Genomic_DNA"/>
</dbReference>
<dbReference type="InterPro" id="IPR000259">
    <property type="entry name" value="Adhesion_dom_fimbrial"/>
</dbReference>
<evidence type="ECO:0000313" key="20">
    <source>
        <dbReference type="Proteomes" id="UP000054461"/>
    </source>
</evidence>
<proteinExistence type="predicted"/>
<evidence type="ECO:0000313" key="15">
    <source>
        <dbReference type="EMBL" id="HAB0971583.1"/>
    </source>
</evidence>
<reference evidence="15" key="8">
    <citation type="submission" date="2019-10" db="EMBL/GenBank/DDBJ databases">
        <authorList>
            <consortium name="NCBI Pathogen Detection Project"/>
        </authorList>
    </citation>
    <scope>NUCLEOTIDE SEQUENCE</scope>
    <source>
        <strain evidence="15">Salmonella enterica</strain>
    </source>
</reference>
<evidence type="ECO:0000313" key="4">
    <source>
        <dbReference type="EMBL" id="AKH07848.1"/>
    </source>
</evidence>
<dbReference type="EMBL" id="AAHIDF010000002">
    <property type="protein sequence ID" value="EBW3626904.1"/>
    <property type="molecule type" value="Genomic_DNA"/>
</dbReference>
<keyword evidence="4" id="KW-0449">Lipoprotein</keyword>
<dbReference type="InterPro" id="IPR016959">
    <property type="entry name" value="UCP030811"/>
</dbReference>
<evidence type="ECO:0000313" key="16">
    <source>
        <dbReference type="EMBL" id="KTZ15832.1"/>
    </source>
</evidence>
<feature type="chain" id="PRO_5015026088" evidence="1">
    <location>
        <begin position="19"/>
        <end position="335"/>
    </location>
</feature>
<dbReference type="EMBL" id="RSUA01000009">
    <property type="protein sequence ID" value="MIT48531.1"/>
    <property type="molecule type" value="Genomic_DNA"/>
</dbReference>
<dbReference type="OMA" id="KIRIMLF"/>
<dbReference type="KEGG" id="seni:CY43_11565"/>
<dbReference type="Proteomes" id="UP000839911">
    <property type="component" value="Unassembled WGS sequence"/>
</dbReference>
<evidence type="ECO:0000313" key="12">
    <source>
        <dbReference type="EMBL" id="ECV8759877.1"/>
    </source>
</evidence>
<dbReference type="Proteomes" id="UP000839617">
    <property type="component" value="Unassembled WGS sequence"/>
</dbReference>
<accession>A0A023STJ9</accession>
<dbReference type="PATRIC" id="fig|59201.124.peg.3313"/>
<dbReference type="Proteomes" id="UP000839909">
    <property type="component" value="Unassembled WGS sequence"/>
</dbReference>
<dbReference type="EMBL" id="AAIKGB010000005">
    <property type="protein sequence ID" value="ECF1542840.1"/>
    <property type="molecule type" value="Genomic_DNA"/>
</dbReference>
<sequence>MKLFLFIVMLLILPETYAACTGEITYQDNLIIREDFTINPNQSATYSHNFNDTTCSGTYKITRMDPSDIIVGLYNDTVKLKLKIAWADNNTLTMPFTTGYTVTVEPASSGANVNISAGSGNSVLINGVVSITSASSATQFTAGLRFLGCLLAGRGWNACAADYNSYLRGAGLYSFDLFVSYDRKQTTCKPEDLTITLPNIALSELYNTGKVSNKNAADNIRLQCDNLFGNAKQTSRKMTVYLSSSDLIPDSYSVLRGAVNNGVGFILESGGKTVNISNTAEQGNASTLWKVDQVGTPLNSDMITIPIIASYYVYDRDNIKPGDLKATALIYVKYD</sequence>
<dbReference type="EMBL" id="AAMLUT010000002">
    <property type="protein sequence ID" value="EDI6664473.1"/>
    <property type="molecule type" value="Genomic_DNA"/>
</dbReference>
<evidence type="ECO:0000313" key="6">
    <source>
        <dbReference type="EMBL" id="EBW5462310.1"/>
    </source>
</evidence>
<evidence type="ECO:0000313" key="17">
    <source>
        <dbReference type="EMBL" id="MIT48531.1"/>
    </source>
</evidence>
<dbReference type="EMBL" id="RVDJ01000011">
    <property type="protein sequence ID" value="MLP86166.1"/>
    <property type="molecule type" value="Genomic_DNA"/>
</dbReference>
<evidence type="ECO:0000313" key="21">
    <source>
        <dbReference type="Proteomes" id="UP000338496"/>
    </source>
</evidence>
<reference evidence="3" key="1">
    <citation type="submission" date="2014-01" db="EMBL/GenBank/DDBJ databases">
        <title>Salmonella distinguishable signature define host species.</title>
        <authorList>
            <person name="Yue M."/>
            <person name="Schifferli D."/>
        </authorList>
    </citation>
    <scope>NUCLEOTIDE SEQUENCE</scope>
    <source>
        <strain evidence="3">StcD7</strain>
    </source>
</reference>
<dbReference type="RefSeq" id="WP_000765279.1">
    <property type="nucleotide sequence ID" value="NZ_AP023291.1"/>
</dbReference>
<evidence type="ECO:0000313" key="13">
    <source>
        <dbReference type="EMBL" id="ECY5340879.1"/>
    </source>
</evidence>
<feature type="non-terminal residue" evidence="3">
    <location>
        <position position="335"/>
    </location>
</feature>
<dbReference type="Proteomes" id="UP000034636">
    <property type="component" value="Chromosome"/>
</dbReference>
<evidence type="ECO:0000313" key="11">
    <source>
        <dbReference type="EMBL" id="ECU8354009.1"/>
    </source>
</evidence>
<dbReference type="Proteomes" id="UP000839595">
    <property type="component" value="Unassembled WGS sequence"/>
</dbReference>
<protein>
    <submittedName>
        <fullName evidence="14 17">Adhesin</fullName>
    </submittedName>
    <submittedName>
        <fullName evidence="5">Putative fimbrial-like adhesin protein</fullName>
    </submittedName>
    <submittedName>
        <fullName evidence="4">Putative outer membrane lipoprotein</fullName>
    </submittedName>
    <submittedName>
        <fullName evidence="3">StcD</fullName>
    </submittedName>
</protein>
<reference evidence="16 20" key="2">
    <citation type="submission" date="2014-09" db="EMBL/GenBank/DDBJ databases">
        <title>Salmonella Genotype and Phenotype Association.</title>
        <authorList>
            <person name="Chen Y."/>
            <person name="Folster J."/>
            <person name="Ayers S."/>
            <person name="Kabera C."/>
            <person name="Li C."/>
            <person name="Mukherjee S."/>
            <person name="Lam C."/>
            <person name="Zhao S."/>
            <person name="McDermott P."/>
        </authorList>
    </citation>
    <scope>NUCLEOTIDE SEQUENCE [LARGE SCALE GENOMIC DNA]</scope>
    <source>
        <strain evidence="16 20">CVM N32045</strain>
    </source>
</reference>
<reference evidence="8" key="7">
    <citation type="submission" date="2018-11" db="EMBL/GenBank/DDBJ databases">
        <authorList>
            <person name="Ashton P.M."/>
            <person name="Dallman T."/>
            <person name="Nair S."/>
            <person name="De Pinna E."/>
            <person name="Peters T."/>
            <person name="Grant K."/>
        </authorList>
    </citation>
    <scope>NUCLEOTIDE SEQUENCE [LARGE SCALE GENOMIC DNA]</scope>
    <source>
        <strain evidence="5">231108</strain>
        <strain evidence="10">265852</strain>
        <strain evidence="17">29290</strain>
        <strain evidence="7">356083</strain>
        <strain evidence="6">422529</strain>
        <strain evidence="18">425567</strain>
        <strain evidence="13">43916</strain>
        <strain evidence="8">632340</strain>
        <strain evidence="12">86846</strain>
    </source>
</reference>
<dbReference type="Pfam" id="PF00419">
    <property type="entry name" value="Fimbrial"/>
    <property type="match status" value="1"/>
</dbReference>
<reference evidence="9 21" key="5">
    <citation type="submission" date="2018-07" db="EMBL/GenBank/DDBJ databases">
        <authorList>
            <consortium name="GenomeTrakr network: Whole genome sequencing for foodborne pathogen traceback"/>
        </authorList>
    </citation>
    <scope>NUCLEOTIDE SEQUENCE [LARGE SCALE GENOMIC DNA]</scope>
    <source>
        <strain evidence="9 21">VA_WGS-00080</strain>
    </source>
</reference>
<dbReference type="EMBL" id="AAKUOT010000004">
    <property type="protein sequence ID" value="ECV8759877.1"/>
    <property type="molecule type" value="Genomic_DNA"/>
</dbReference>
<evidence type="ECO:0000313" key="7">
    <source>
        <dbReference type="EMBL" id="EBY1701618.1"/>
    </source>
</evidence>
<dbReference type="PATRIC" id="fig|90371.1185.peg.2407"/>
<dbReference type="AlphaFoldDB" id="A0A023STJ9"/>
<name>A0A023STJ9_SALTM</name>
<feature type="signal peptide" evidence="1">
    <location>
        <begin position="1"/>
        <end position="18"/>
    </location>
</feature>
<accession>A0A0M2IW42</accession>
<dbReference type="Proteomes" id="UP000054461">
    <property type="component" value="Unassembled WGS sequence"/>
</dbReference>
<evidence type="ECO:0000313" key="10">
    <source>
        <dbReference type="EMBL" id="ECF1542840.1"/>
    </source>
</evidence>
<dbReference type="Proteomes" id="UP000885385">
    <property type="component" value="Unassembled WGS sequence"/>
</dbReference>
<dbReference type="InterPro" id="IPR008966">
    <property type="entry name" value="Adhesion_dom_sf"/>
</dbReference>
<dbReference type="PIRSF" id="PIRSF030811">
    <property type="entry name" value="UCP030811"/>
    <property type="match status" value="1"/>
</dbReference>
<dbReference type="GO" id="GO:0009289">
    <property type="term" value="C:pilus"/>
    <property type="evidence" value="ECO:0007669"/>
    <property type="project" value="InterPro"/>
</dbReference>
<dbReference type="SUPFAM" id="SSF49401">
    <property type="entry name" value="Bacterial adhesins"/>
    <property type="match status" value="1"/>
</dbReference>
<evidence type="ECO:0000256" key="1">
    <source>
        <dbReference type="SAM" id="SignalP"/>
    </source>
</evidence>
<reference evidence="15" key="4">
    <citation type="journal article" date="2018" name="Genome Biol.">
        <title>SKESA: strategic k-mer extension for scrupulous assemblies.</title>
        <authorList>
            <person name="Souvorov A."/>
            <person name="Agarwala R."/>
            <person name="Lipman D.J."/>
        </authorList>
    </citation>
    <scope>NUCLEOTIDE SEQUENCE</scope>
    <source>
        <strain evidence="15">Salmonella enterica</strain>
    </source>
</reference>
<accession>A0A0F7J7Z9</accession>
<reference evidence="11" key="6">
    <citation type="submission" date="2018-08" db="EMBL/GenBank/DDBJ databases">
        <authorList>
            <consortium name="PulseNet: The National Subtyping Network for Foodborne Disease Surveillance"/>
            <person name="Tarr C.L."/>
            <person name="Trees E."/>
            <person name="Katz L.S."/>
            <person name="Carleton-Romer H.A."/>
            <person name="Stroika S."/>
            <person name="Kucerova Z."/>
            <person name="Roache K.F."/>
            <person name="Sabol A.L."/>
            <person name="Besser J."/>
            <person name="Gerner-Smidt P."/>
        </authorList>
    </citation>
    <scope>NUCLEOTIDE SEQUENCE [LARGE SCALE GENOMIC DNA]</scope>
    <source>
        <strain evidence="11">PNUSAS008736</strain>
        <strain evidence="14">PNUSAS016739</strain>
    </source>
</reference>
<dbReference type="Proteomes" id="UP000839907">
    <property type="component" value="Unassembled WGS sequence"/>
</dbReference>
<keyword evidence="1" id="KW-0732">Signal</keyword>
<dbReference type="EMBL" id="AAIGQE010000005">
    <property type="protein sequence ID" value="ECE0295216.1"/>
    <property type="molecule type" value="Genomic_DNA"/>
</dbReference>
<dbReference type="Proteomes" id="UP000839914">
    <property type="component" value="Unassembled WGS sequence"/>
</dbReference>
<dbReference type="EMBL" id="DAAFPQ010000009">
    <property type="protein sequence ID" value="HAB0971583.1"/>
    <property type="molecule type" value="Genomic_DNA"/>
</dbReference>
<dbReference type="EMBL" id="AAHNIA010000008">
    <property type="protein sequence ID" value="EBY1701618.1"/>
    <property type="molecule type" value="Genomic_DNA"/>
</dbReference>
<dbReference type="EMBL" id="AALDNI010000010">
    <property type="protein sequence ID" value="ECY5340879.1"/>
    <property type="molecule type" value="Genomic_DNA"/>
</dbReference>